<protein>
    <submittedName>
        <fullName evidence="1">Uncharacterized protein</fullName>
    </submittedName>
</protein>
<gene>
    <name evidence="1" type="ORF">RHMOL_Rhmol12G0248900</name>
</gene>
<evidence type="ECO:0000313" key="2">
    <source>
        <dbReference type="Proteomes" id="UP001062846"/>
    </source>
</evidence>
<reference evidence="1" key="1">
    <citation type="submission" date="2022-02" db="EMBL/GenBank/DDBJ databases">
        <title>Plant Genome Project.</title>
        <authorList>
            <person name="Zhang R.-G."/>
        </authorList>
    </citation>
    <scope>NUCLEOTIDE SEQUENCE</scope>
    <source>
        <strain evidence="1">AT1</strain>
    </source>
</reference>
<name>A0ACC0LMY0_RHOML</name>
<dbReference type="EMBL" id="CM046399">
    <property type="protein sequence ID" value="KAI8529742.1"/>
    <property type="molecule type" value="Genomic_DNA"/>
</dbReference>
<keyword evidence="2" id="KW-1185">Reference proteome</keyword>
<evidence type="ECO:0000313" key="1">
    <source>
        <dbReference type="EMBL" id="KAI8529742.1"/>
    </source>
</evidence>
<organism evidence="1 2">
    <name type="scientific">Rhododendron molle</name>
    <name type="common">Chinese azalea</name>
    <name type="synonym">Azalea mollis</name>
    <dbReference type="NCBI Taxonomy" id="49168"/>
    <lineage>
        <taxon>Eukaryota</taxon>
        <taxon>Viridiplantae</taxon>
        <taxon>Streptophyta</taxon>
        <taxon>Embryophyta</taxon>
        <taxon>Tracheophyta</taxon>
        <taxon>Spermatophyta</taxon>
        <taxon>Magnoliopsida</taxon>
        <taxon>eudicotyledons</taxon>
        <taxon>Gunneridae</taxon>
        <taxon>Pentapetalae</taxon>
        <taxon>asterids</taxon>
        <taxon>Ericales</taxon>
        <taxon>Ericaceae</taxon>
        <taxon>Ericoideae</taxon>
        <taxon>Rhodoreae</taxon>
        <taxon>Rhododendron</taxon>
    </lineage>
</organism>
<dbReference type="Proteomes" id="UP001062846">
    <property type="component" value="Chromosome 12"/>
</dbReference>
<accession>A0ACC0LMY0</accession>
<comment type="caution">
    <text evidence="1">The sequence shown here is derived from an EMBL/GenBank/DDBJ whole genome shotgun (WGS) entry which is preliminary data.</text>
</comment>
<sequence length="91" mass="9521">MKSSYSRSLAAFVLAILLILHSWPRSGAQASRVLLTTTTKQDSSSSSSSSSSSTSTQVLDVQLQGNQSATYMKASTARGIPPSGANPTQNK</sequence>
<proteinExistence type="predicted"/>